<feature type="transmembrane region" description="Helical" evidence="2">
    <location>
        <begin position="64"/>
        <end position="82"/>
    </location>
</feature>
<reference evidence="3 4" key="1">
    <citation type="submission" date="2016-11" db="EMBL/GenBank/DDBJ databases">
        <title>The macronuclear genome of Stentor coeruleus: a giant cell with tiny introns.</title>
        <authorList>
            <person name="Slabodnick M."/>
            <person name="Ruby J.G."/>
            <person name="Reiff S.B."/>
            <person name="Swart E.C."/>
            <person name="Gosai S."/>
            <person name="Prabakaran S."/>
            <person name="Witkowska E."/>
            <person name="Larue G.E."/>
            <person name="Fisher S."/>
            <person name="Freeman R.M."/>
            <person name="Gunawardena J."/>
            <person name="Chu W."/>
            <person name="Stover N.A."/>
            <person name="Gregory B.D."/>
            <person name="Nowacki M."/>
            <person name="Derisi J."/>
            <person name="Roy S.W."/>
            <person name="Marshall W.F."/>
            <person name="Sood P."/>
        </authorList>
    </citation>
    <scope>NUCLEOTIDE SEQUENCE [LARGE SCALE GENOMIC DNA]</scope>
    <source>
        <strain evidence="3">WM001</strain>
    </source>
</reference>
<evidence type="ECO:0008006" key="5">
    <source>
        <dbReference type="Google" id="ProtNLM"/>
    </source>
</evidence>
<evidence type="ECO:0000313" key="4">
    <source>
        <dbReference type="Proteomes" id="UP000187209"/>
    </source>
</evidence>
<keyword evidence="4" id="KW-1185">Reference proteome</keyword>
<proteinExistence type="predicted"/>
<dbReference type="Gene3D" id="3.30.565.10">
    <property type="entry name" value="Histidine kinase-like ATPase, C-terminal domain"/>
    <property type="match status" value="1"/>
</dbReference>
<feature type="transmembrane region" description="Helical" evidence="2">
    <location>
        <begin position="39"/>
        <end position="58"/>
    </location>
</feature>
<dbReference type="Gene3D" id="3.40.50.2300">
    <property type="match status" value="1"/>
</dbReference>
<dbReference type="AlphaFoldDB" id="A0A1R2CU96"/>
<evidence type="ECO:0000256" key="1">
    <source>
        <dbReference type="SAM" id="MobiDB-lite"/>
    </source>
</evidence>
<evidence type="ECO:0000256" key="2">
    <source>
        <dbReference type="SAM" id="Phobius"/>
    </source>
</evidence>
<keyword evidence="2" id="KW-0472">Membrane</keyword>
<dbReference type="InterPro" id="IPR036890">
    <property type="entry name" value="HATPase_C_sf"/>
</dbReference>
<feature type="region of interest" description="Disordered" evidence="1">
    <location>
        <begin position="612"/>
        <end position="636"/>
    </location>
</feature>
<feature type="transmembrane region" description="Helical" evidence="2">
    <location>
        <begin position="143"/>
        <end position="165"/>
    </location>
</feature>
<keyword evidence="2" id="KW-1133">Transmembrane helix</keyword>
<comment type="caution">
    <text evidence="3">The sequence shown here is derived from an EMBL/GenBank/DDBJ whole genome shotgun (WGS) entry which is preliminary data.</text>
</comment>
<evidence type="ECO:0000313" key="3">
    <source>
        <dbReference type="EMBL" id="OMJ92578.1"/>
    </source>
</evidence>
<protein>
    <recommendedName>
        <fullName evidence="5">Response regulatory domain-containing protein</fullName>
    </recommendedName>
</protein>
<feature type="compositionally biased region" description="Basic and acidic residues" evidence="1">
    <location>
        <begin position="613"/>
        <end position="622"/>
    </location>
</feature>
<dbReference type="Proteomes" id="UP000187209">
    <property type="component" value="Unassembled WGS sequence"/>
</dbReference>
<dbReference type="EMBL" id="MPUH01000058">
    <property type="protein sequence ID" value="OMJ92578.1"/>
    <property type="molecule type" value="Genomic_DNA"/>
</dbReference>
<accession>A0A1R2CU96</accession>
<organism evidence="3 4">
    <name type="scientific">Stentor coeruleus</name>
    <dbReference type="NCBI Taxonomy" id="5963"/>
    <lineage>
        <taxon>Eukaryota</taxon>
        <taxon>Sar</taxon>
        <taxon>Alveolata</taxon>
        <taxon>Ciliophora</taxon>
        <taxon>Postciliodesmatophora</taxon>
        <taxon>Heterotrichea</taxon>
        <taxon>Heterotrichida</taxon>
        <taxon>Stentoridae</taxon>
        <taxon>Stentor</taxon>
    </lineage>
</organism>
<sequence length="809" mass="92549">MESRKSNLFVGDRSFMQNWNLSFKEASTERKFMSESLRFHWQSLQYLYLWTVALWIYIYYSEEVSFGCFVVCLIILIISAYAKDILVKRAILQGVCVLWQINTVKSATISECFGLFLPSFVLNFLMLKSWMKSLGFFTVDMILVYYQTQACLSHLLVSVFTYTLLISTLEKDFRDLWHLYASYKKSNCLHKSLWDTSPGVELLVSSEGKIIHSNRNSLELLKKISRPTEILKGGNFEDFFEEFQDQAKNLVAKAMKGEINEEVYVAKSKNNDYSEFNPGFIIIADSLSWVTGNCVRIVCMDVSSHIHKKHLICFCLREVQIFMESLSKSLVQLYAEEKIITRDVLSVFCRVVNYFKGTQAINSHFSGAIELRLETFDVNAEIYNIIEMLYLKACQHKVSLTYTREKGIPNSIVGDRGLHNVVIFSLLDYAIEHSMENSEIFILVQVSTAVNSDVTLSYKFTFMSEKITNYDIETLYTTRKNSTINRELLEMKNCINKYGTGIGSVDSILIALKGYLAPSNSEVDRNKVIMNICIPFMTGSKSVKTNLIHISKNVLQETPLTSKWKPEIALQQMGINGENAILKDQIALVNEKSKMKRSIESCDTIDIKPCSSGRKDSKRYNRDYSSSSESSDSDLVEQNDVSYRMQNYSIGPNDRTNIPKPVIKLICKDLASEPSPEVSLSENFYKNVVFLAECDLERKCIEEIKALKINIVLSKNLEETLKICESILRDGKRITAVLFDIFRKTNIENEVVKKIKKLENDMSSNICLCAVLSDPQDADKFKKIGIKEFLLKPLSSIELNKLITKIDFS</sequence>
<feature type="transmembrane region" description="Helical" evidence="2">
    <location>
        <begin position="112"/>
        <end position="131"/>
    </location>
</feature>
<gene>
    <name evidence="3" type="ORF">SteCoe_4587</name>
</gene>
<dbReference type="SUPFAM" id="SSF55874">
    <property type="entry name" value="ATPase domain of HSP90 chaperone/DNA topoisomerase II/histidine kinase"/>
    <property type="match status" value="1"/>
</dbReference>
<keyword evidence="2" id="KW-0812">Transmembrane</keyword>
<name>A0A1R2CU96_9CILI</name>